<feature type="compositionally biased region" description="Polar residues" evidence="1">
    <location>
        <begin position="158"/>
        <end position="168"/>
    </location>
</feature>
<feature type="compositionally biased region" description="Basic and acidic residues" evidence="1">
    <location>
        <begin position="67"/>
        <end position="93"/>
    </location>
</feature>
<feature type="compositionally biased region" description="Acidic residues" evidence="1">
    <location>
        <begin position="253"/>
        <end position="264"/>
    </location>
</feature>
<evidence type="ECO:0000256" key="2">
    <source>
        <dbReference type="SAM" id="SignalP"/>
    </source>
</evidence>
<gene>
    <name evidence="4" type="primary">LOC107219940</name>
</gene>
<name>A0ABM3FR87_NEOLC</name>
<sequence>MKSLLILQCLVGLRVVSGLQDETITMPDDDSNEEFIEALSDSSTQQKSSQSEHVNDKDVSHGTVQEDSGKKEVTTIHESDKTASHDEHNAKNGPHEKLVVIILGEEILLPVEEHAKDVHAEPVIPLEEYIEAIQDFYTNPIGEGSGTSHFTEAPEVIKNSSTLPAKQGTDNKTEAVEKKNSTSEKSKLSESAPMIAENDKVSQNGTVSSTKNDTQAPADHSSSKNNESVKDDHNKSESSSQIEVLTVIPLGSDGDDDTGDDSFAEDFKLYEDGTVSSLELLTEDHADLDVWPSDSLSSFEEYYNFDT</sequence>
<feature type="chain" id="PRO_5046764858" evidence="2">
    <location>
        <begin position="19"/>
        <end position="307"/>
    </location>
</feature>
<feature type="compositionally biased region" description="Basic and acidic residues" evidence="1">
    <location>
        <begin position="227"/>
        <end position="236"/>
    </location>
</feature>
<evidence type="ECO:0000313" key="3">
    <source>
        <dbReference type="Proteomes" id="UP000829291"/>
    </source>
</evidence>
<keyword evidence="3" id="KW-1185">Reference proteome</keyword>
<evidence type="ECO:0000256" key="1">
    <source>
        <dbReference type="SAM" id="MobiDB-lite"/>
    </source>
</evidence>
<feature type="signal peptide" evidence="2">
    <location>
        <begin position="1"/>
        <end position="18"/>
    </location>
</feature>
<accession>A0ABM3FR87</accession>
<dbReference type="RefSeq" id="XP_046590539.1">
    <property type="nucleotide sequence ID" value="XM_046734583.1"/>
</dbReference>
<reference evidence="4" key="1">
    <citation type="submission" date="2025-08" db="UniProtKB">
        <authorList>
            <consortium name="RefSeq"/>
        </authorList>
    </citation>
    <scope>IDENTIFICATION</scope>
    <source>
        <tissue evidence="4">Thorax and Abdomen</tissue>
    </source>
</reference>
<protein>
    <submittedName>
        <fullName evidence="4">Uncharacterized protein LOC107219940</fullName>
    </submittedName>
</protein>
<feature type="compositionally biased region" description="Polar residues" evidence="1">
    <location>
        <begin position="201"/>
        <end position="215"/>
    </location>
</feature>
<evidence type="ECO:0000313" key="4">
    <source>
        <dbReference type="RefSeq" id="XP_046590539.1"/>
    </source>
</evidence>
<feature type="compositionally biased region" description="Low complexity" evidence="1">
    <location>
        <begin position="40"/>
        <end position="51"/>
    </location>
</feature>
<proteinExistence type="predicted"/>
<feature type="region of interest" description="Disordered" evidence="1">
    <location>
        <begin position="37"/>
        <end position="93"/>
    </location>
</feature>
<keyword evidence="2" id="KW-0732">Signal</keyword>
<feature type="compositionally biased region" description="Basic and acidic residues" evidence="1">
    <location>
        <begin position="169"/>
        <end position="188"/>
    </location>
</feature>
<organism evidence="3 4">
    <name type="scientific">Neodiprion lecontei</name>
    <name type="common">Redheaded pine sawfly</name>
    <dbReference type="NCBI Taxonomy" id="441921"/>
    <lineage>
        <taxon>Eukaryota</taxon>
        <taxon>Metazoa</taxon>
        <taxon>Ecdysozoa</taxon>
        <taxon>Arthropoda</taxon>
        <taxon>Hexapoda</taxon>
        <taxon>Insecta</taxon>
        <taxon>Pterygota</taxon>
        <taxon>Neoptera</taxon>
        <taxon>Endopterygota</taxon>
        <taxon>Hymenoptera</taxon>
        <taxon>Tenthredinoidea</taxon>
        <taxon>Diprionidae</taxon>
        <taxon>Diprioninae</taxon>
        <taxon>Neodiprion</taxon>
    </lineage>
</organism>
<feature type="region of interest" description="Disordered" evidence="1">
    <location>
        <begin position="158"/>
        <end position="264"/>
    </location>
</feature>
<dbReference type="GeneID" id="107219940"/>
<dbReference type="Proteomes" id="UP000829291">
    <property type="component" value="Chromosome 3"/>
</dbReference>